<proteinExistence type="inferred from homology"/>
<dbReference type="Gene3D" id="3.40.50.720">
    <property type="entry name" value="NAD(P)-binding Rossmann-like Domain"/>
    <property type="match status" value="1"/>
</dbReference>
<evidence type="ECO:0000256" key="5">
    <source>
        <dbReference type="ARBA" id="ARBA00022857"/>
    </source>
</evidence>
<dbReference type="PANTHER" id="PTHR11011">
    <property type="entry name" value="MALE STERILITY PROTEIN 2-RELATED"/>
    <property type="match status" value="1"/>
</dbReference>
<dbReference type="InterPro" id="IPR036291">
    <property type="entry name" value="NAD(P)-bd_dom_sf"/>
</dbReference>
<dbReference type="GO" id="GO:0102965">
    <property type="term" value="F:alcohol-forming long-chain fatty acyl-CoA reductase activity"/>
    <property type="evidence" value="ECO:0007669"/>
    <property type="project" value="UniProtKB-EC"/>
</dbReference>
<evidence type="ECO:0000259" key="11">
    <source>
        <dbReference type="Pfam" id="PF03015"/>
    </source>
</evidence>
<keyword evidence="7 10" id="KW-0443">Lipid metabolism</keyword>
<feature type="domain" description="Thioester reductase (TE)" evidence="12">
    <location>
        <begin position="36"/>
        <end position="305"/>
    </location>
</feature>
<evidence type="ECO:0000256" key="9">
    <source>
        <dbReference type="ARBA" id="ARBA00052530"/>
    </source>
</evidence>
<evidence type="ECO:0000256" key="6">
    <source>
        <dbReference type="ARBA" id="ARBA00022989"/>
    </source>
</evidence>
<dbReference type="InterPro" id="IPR026055">
    <property type="entry name" value="FAR"/>
</dbReference>
<evidence type="ECO:0000259" key="12">
    <source>
        <dbReference type="Pfam" id="PF07993"/>
    </source>
</evidence>
<organism evidence="13 14">
    <name type="scientific">Cryptotermes secundus</name>
    <dbReference type="NCBI Taxonomy" id="105785"/>
    <lineage>
        <taxon>Eukaryota</taxon>
        <taxon>Metazoa</taxon>
        <taxon>Ecdysozoa</taxon>
        <taxon>Arthropoda</taxon>
        <taxon>Hexapoda</taxon>
        <taxon>Insecta</taxon>
        <taxon>Pterygota</taxon>
        <taxon>Neoptera</taxon>
        <taxon>Polyneoptera</taxon>
        <taxon>Dictyoptera</taxon>
        <taxon>Blattodea</taxon>
        <taxon>Blattoidea</taxon>
        <taxon>Termitoidae</taxon>
        <taxon>Kalotermitidae</taxon>
        <taxon>Cryptotermitinae</taxon>
        <taxon>Cryptotermes</taxon>
    </lineage>
</organism>
<dbReference type="InterPro" id="IPR033640">
    <property type="entry name" value="FAR_C"/>
</dbReference>
<dbReference type="Pfam" id="PF03015">
    <property type="entry name" value="Sterile"/>
    <property type="match status" value="1"/>
</dbReference>
<evidence type="ECO:0000256" key="4">
    <source>
        <dbReference type="ARBA" id="ARBA00022692"/>
    </source>
</evidence>
<accession>A0A2J7PM60</accession>
<reference evidence="13 14" key="1">
    <citation type="submission" date="2017-12" db="EMBL/GenBank/DDBJ databases">
        <title>Hemimetabolous genomes reveal molecular basis of termite eusociality.</title>
        <authorList>
            <person name="Harrison M.C."/>
            <person name="Jongepier E."/>
            <person name="Robertson H.M."/>
            <person name="Arning N."/>
            <person name="Bitard-Feildel T."/>
            <person name="Chao H."/>
            <person name="Childers C.P."/>
            <person name="Dinh H."/>
            <person name="Doddapaneni H."/>
            <person name="Dugan S."/>
            <person name="Gowin J."/>
            <person name="Greiner C."/>
            <person name="Han Y."/>
            <person name="Hu H."/>
            <person name="Hughes D.S.T."/>
            <person name="Huylmans A.-K."/>
            <person name="Kemena C."/>
            <person name="Kremer L.P.M."/>
            <person name="Lee S.L."/>
            <person name="Lopez-Ezquerra A."/>
            <person name="Mallet L."/>
            <person name="Monroy-Kuhn J.M."/>
            <person name="Moser A."/>
            <person name="Murali S.C."/>
            <person name="Muzny D.M."/>
            <person name="Otani S."/>
            <person name="Piulachs M.-D."/>
            <person name="Poelchau M."/>
            <person name="Qu J."/>
            <person name="Schaub F."/>
            <person name="Wada-Katsumata A."/>
            <person name="Worley K.C."/>
            <person name="Xie Q."/>
            <person name="Ylla G."/>
            <person name="Poulsen M."/>
            <person name="Gibbs R.A."/>
            <person name="Schal C."/>
            <person name="Richards S."/>
            <person name="Belles X."/>
            <person name="Korb J."/>
            <person name="Bornberg-Bauer E."/>
        </authorList>
    </citation>
    <scope>NUCLEOTIDE SEQUENCE [LARGE SCALE GENOMIC DNA]</scope>
    <source>
        <tissue evidence="13">Whole body</tissue>
    </source>
</reference>
<dbReference type="SUPFAM" id="SSF51735">
    <property type="entry name" value="NAD(P)-binding Rossmann-fold domains"/>
    <property type="match status" value="1"/>
</dbReference>
<dbReference type="InParanoid" id="A0A2J7PM60"/>
<comment type="similarity">
    <text evidence="2 10">Belongs to the fatty acyl-CoA reductase family.</text>
</comment>
<evidence type="ECO:0000256" key="1">
    <source>
        <dbReference type="ARBA" id="ARBA00004141"/>
    </source>
</evidence>
<protein>
    <recommendedName>
        <fullName evidence="10">Fatty acyl-CoA reductase</fullName>
        <ecNumber evidence="10">1.2.1.84</ecNumber>
    </recommendedName>
</protein>
<comment type="function">
    <text evidence="10">Catalyzes the reduction of fatty acyl-CoA to fatty alcohols.</text>
</comment>
<sequence length="504" mass="57107">MGTNNNNEAGGNGESMDASVSDTPIQNFFNGSCVLVTGATGFVGKALVEKLLRSCLGLRTIYVLIRPKRGLNVQTRHTELLKNPVFDRIRTESPALFSKIVSLQGDVSETDLGLNEEDRRRVVTEVNIVFHAAATVRFNESLKSAVILNTLGTQRAIQLCRNIHNLQAFVHVSTAYSNADKSEVMEIVYPPPADPECVIQCCRTLSDDALNIMAQQLQGKHPNTYTLSKAMAEWVVAEQAHDIPAAIVRPSIVTASWREPVPGWVDNTCGITGIMMEVSRGTIRSIICDQGLNMDLIPVDLVVNTLIGVAWHTATYRSNAVRVYNCTSGSVNPISWREFGVLTHRHACDTPTQYVMWYPGFTFRTNYFIHKICELFFHFLPAFLTDLLLRLQGAKPIMFKIAKRFQLAAKTGEFFALHEWKFHRENVCMLMRDAQDKATFDFDVSQINWDQYVKHYMLGIRRHVLKDSNDTIPSARKKLQKLYWIHRFTQFLTIFIFLKIVRLS</sequence>
<dbReference type="FunFam" id="3.40.50.720:FF:000143">
    <property type="entry name" value="Fatty acyl-CoA reductase"/>
    <property type="match status" value="1"/>
</dbReference>
<comment type="catalytic activity">
    <reaction evidence="9 10">
        <text>a long-chain fatty acyl-CoA + 2 NADPH + 2 H(+) = a long-chain primary fatty alcohol + 2 NADP(+) + CoA</text>
        <dbReference type="Rhea" id="RHEA:52716"/>
        <dbReference type="ChEBI" id="CHEBI:15378"/>
        <dbReference type="ChEBI" id="CHEBI:57287"/>
        <dbReference type="ChEBI" id="CHEBI:57783"/>
        <dbReference type="ChEBI" id="CHEBI:58349"/>
        <dbReference type="ChEBI" id="CHEBI:77396"/>
        <dbReference type="ChEBI" id="CHEBI:83139"/>
        <dbReference type="EC" id="1.2.1.84"/>
    </reaction>
</comment>
<keyword evidence="3 10" id="KW-0444">Lipid biosynthesis</keyword>
<keyword evidence="5 10" id="KW-0521">NADP</keyword>
<keyword evidence="6" id="KW-1133">Transmembrane helix</keyword>
<name>A0A2J7PM60_9NEOP</name>
<comment type="subcellular location">
    <subcellularLocation>
        <location evidence="1">Membrane</location>
        <topology evidence="1">Multi-pass membrane protein</topology>
    </subcellularLocation>
</comment>
<dbReference type="GO" id="GO:0016020">
    <property type="term" value="C:membrane"/>
    <property type="evidence" value="ECO:0007669"/>
    <property type="project" value="UniProtKB-SubCell"/>
</dbReference>
<dbReference type="CDD" id="cd05236">
    <property type="entry name" value="FAR-N_SDR_e"/>
    <property type="match status" value="1"/>
</dbReference>
<gene>
    <name evidence="13" type="ORF">B7P43_G02997</name>
</gene>
<dbReference type="STRING" id="105785.A0A2J7PM60"/>
<comment type="caution">
    <text evidence="13">The sequence shown here is derived from an EMBL/GenBank/DDBJ whole genome shotgun (WGS) entry which is preliminary data.</text>
</comment>
<dbReference type="OrthoDB" id="429813at2759"/>
<dbReference type="EMBL" id="NEVH01024421">
    <property type="protein sequence ID" value="PNF17409.1"/>
    <property type="molecule type" value="Genomic_DNA"/>
</dbReference>
<dbReference type="GO" id="GO:0035336">
    <property type="term" value="P:long-chain fatty-acyl-CoA metabolic process"/>
    <property type="evidence" value="ECO:0007669"/>
    <property type="project" value="TreeGrafter"/>
</dbReference>
<evidence type="ECO:0000256" key="10">
    <source>
        <dbReference type="RuleBase" id="RU363097"/>
    </source>
</evidence>
<dbReference type="CDD" id="cd09071">
    <property type="entry name" value="FAR_C"/>
    <property type="match status" value="1"/>
</dbReference>
<evidence type="ECO:0000256" key="8">
    <source>
        <dbReference type="ARBA" id="ARBA00023136"/>
    </source>
</evidence>
<feature type="domain" description="Fatty acyl-CoA reductase C-terminal" evidence="11">
    <location>
        <begin position="377"/>
        <end position="467"/>
    </location>
</feature>
<keyword evidence="4" id="KW-0812">Transmembrane</keyword>
<evidence type="ECO:0000313" key="14">
    <source>
        <dbReference type="Proteomes" id="UP000235965"/>
    </source>
</evidence>
<keyword evidence="14" id="KW-1185">Reference proteome</keyword>
<dbReference type="AlphaFoldDB" id="A0A2J7PM60"/>
<evidence type="ECO:0000256" key="7">
    <source>
        <dbReference type="ARBA" id="ARBA00023098"/>
    </source>
</evidence>
<dbReference type="PANTHER" id="PTHR11011:SF107">
    <property type="entry name" value="FATTY ACYL-COA REDUCTASE"/>
    <property type="match status" value="1"/>
</dbReference>
<keyword evidence="8" id="KW-0472">Membrane</keyword>
<evidence type="ECO:0000256" key="2">
    <source>
        <dbReference type="ARBA" id="ARBA00005928"/>
    </source>
</evidence>
<dbReference type="EC" id="1.2.1.84" evidence="10"/>
<dbReference type="Proteomes" id="UP000235965">
    <property type="component" value="Unassembled WGS sequence"/>
</dbReference>
<dbReference type="GO" id="GO:0005777">
    <property type="term" value="C:peroxisome"/>
    <property type="evidence" value="ECO:0007669"/>
    <property type="project" value="TreeGrafter"/>
</dbReference>
<dbReference type="Pfam" id="PF07993">
    <property type="entry name" value="NAD_binding_4"/>
    <property type="match status" value="1"/>
</dbReference>
<evidence type="ECO:0000313" key="13">
    <source>
        <dbReference type="EMBL" id="PNF17409.1"/>
    </source>
</evidence>
<dbReference type="GO" id="GO:0080019">
    <property type="term" value="F:alcohol-forming very long-chain fatty acyl-CoA reductase activity"/>
    <property type="evidence" value="ECO:0007669"/>
    <property type="project" value="InterPro"/>
</dbReference>
<keyword evidence="10" id="KW-0560">Oxidoreductase</keyword>
<evidence type="ECO:0000256" key="3">
    <source>
        <dbReference type="ARBA" id="ARBA00022516"/>
    </source>
</evidence>
<dbReference type="InterPro" id="IPR013120">
    <property type="entry name" value="FAR_NAD-bd"/>
</dbReference>